<sequence>MDSPSTRPQLASSEMDLTSLTVVLVLVMILSFCIDDYIEGSVVAAVILFNIVVGFQQDYKAESQMQQLLSLASPTCRVIREGQVQEVKSEIIVVGDVICISVGDIVAADARLLDGINLSAEEANLTGESVPISKHAERVLDAEDVPLGDRINMIYSSTAITRGRGTAVVTSTGMSTEVGKIAGMLRSKKTVDAGTPLSRRAALWFKAKGRSVLGFDGTPLQTKLSIFALMLFAFAIVLVLIVFATAKFDVKGQTLLYGICVGVAVIPESLIAVLTLTFTVAARAMSRGNVIVRNKAALQAVGGVTNICSDKTGTLTQGRMVMRKAWLPDDTEIFVKDTMDPYDPFSGKVSWSSASATSSSRSTPTIEKAPERPDCSEFNTFLDAIALCNNATVSDGKNAADDSASVTTAALPTSWLAVGEPTEIALQVFATRFGRSKPELLQGKIGRLLTEFPFDSSCKRMSVVYEHSTGTRMFAKGAPEAILPLLSETDEVKALVMAKADELASEGFRVLCVAHKPMEASGSIGERADAECVSVHMVTGDHIKTATSIAFEVGILSKDLPPEEVRALVMAASDFDKLTDAEIDAMKSLPLVIARCSPMTKVRMIEAMRRRKAFCVMTGDGVNDSPALKQADIGIAMGLRGSDVAKEASDMVLTDDNFASIVTAIKEGRRLFDNVQKFLLHLLISNIAQVILLLIGLAFKDNEGSSVFPFRGGVFTMDLIRDKMIYGFYMGSLCLAAFTSVAYGVAGPNQLGEGCNDGYNDSCAVVFRARSTTYATLSFLLLVTAWEAKHFTRSLFAMNPELWTGPTSVFKTVWRNRTLFWAVVVGFLSTFPVIYIPVVNRAVFKHDMITWEWGIVAACVVTYLALVEAWKAVKRRFGLGIPDRVSSGVKQDA</sequence>
<feature type="domain" description="P-type ATPase A" evidence="12">
    <location>
        <begin position="71"/>
        <end position="185"/>
    </location>
</feature>
<feature type="region of interest" description="Disordered" evidence="10">
    <location>
        <begin position="351"/>
        <end position="371"/>
    </location>
</feature>
<evidence type="ECO:0000256" key="10">
    <source>
        <dbReference type="SAM" id="MobiDB-lite"/>
    </source>
</evidence>
<dbReference type="InterPro" id="IPR001757">
    <property type="entry name" value="P_typ_ATPase"/>
</dbReference>
<comment type="caution">
    <text evidence="14">The sequence shown here is derived from an EMBL/GenBank/DDBJ whole genome shotgun (WGS) entry which is preliminary data.</text>
</comment>
<keyword evidence="2" id="KW-0597">Phosphoprotein</keyword>
<evidence type="ECO:0000256" key="6">
    <source>
        <dbReference type="ARBA" id="ARBA00022842"/>
    </source>
</evidence>
<dbReference type="InterPro" id="IPR023299">
    <property type="entry name" value="ATPase_P-typ_cyto_dom_N"/>
</dbReference>
<feature type="transmembrane region" description="Helical" evidence="11">
    <location>
        <begin position="818"/>
        <end position="836"/>
    </location>
</feature>
<evidence type="ECO:0000256" key="8">
    <source>
        <dbReference type="ARBA" id="ARBA00022989"/>
    </source>
</evidence>
<evidence type="ECO:0000259" key="13">
    <source>
        <dbReference type="Pfam" id="PF00689"/>
    </source>
</evidence>
<name>A0A9P1MFN9_9PEZI</name>
<keyword evidence="3 11" id="KW-0812">Transmembrane</keyword>
<dbReference type="GO" id="GO:0012505">
    <property type="term" value="C:endomembrane system"/>
    <property type="evidence" value="ECO:0007669"/>
    <property type="project" value="UniProtKB-SubCell"/>
</dbReference>
<dbReference type="EMBL" id="CALLCH030000020">
    <property type="protein sequence ID" value="CAI4219552.1"/>
    <property type="molecule type" value="Genomic_DNA"/>
</dbReference>
<evidence type="ECO:0000256" key="9">
    <source>
        <dbReference type="ARBA" id="ARBA00023136"/>
    </source>
</evidence>
<keyword evidence="5" id="KW-0067">ATP-binding</keyword>
<dbReference type="InterPro" id="IPR023214">
    <property type="entry name" value="HAD_sf"/>
</dbReference>
<feature type="transmembrane region" description="Helical" evidence="11">
    <location>
        <begin position="678"/>
        <end position="699"/>
    </location>
</feature>
<dbReference type="Gene3D" id="3.40.1110.10">
    <property type="entry name" value="Calcium-transporting ATPase, cytoplasmic domain N"/>
    <property type="match status" value="1"/>
</dbReference>
<organism evidence="14 15">
    <name type="scientific">Parascedosporium putredinis</name>
    <dbReference type="NCBI Taxonomy" id="1442378"/>
    <lineage>
        <taxon>Eukaryota</taxon>
        <taxon>Fungi</taxon>
        <taxon>Dikarya</taxon>
        <taxon>Ascomycota</taxon>
        <taxon>Pezizomycotina</taxon>
        <taxon>Sordariomycetes</taxon>
        <taxon>Hypocreomycetidae</taxon>
        <taxon>Microascales</taxon>
        <taxon>Microascaceae</taxon>
        <taxon>Parascedosporium</taxon>
    </lineage>
</organism>
<dbReference type="PRINTS" id="PR00120">
    <property type="entry name" value="HATPASE"/>
</dbReference>
<dbReference type="InterPro" id="IPR036412">
    <property type="entry name" value="HAD-like_sf"/>
</dbReference>
<dbReference type="PANTHER" id="PTHR42861">
    <property type="entry name" value="CALCIUM-TRANSPORTING ATPASE"/>
    <property type="match status" value="1"/>
</dbReference>
<dbReference type="SUPFAM" id="SSF56784">
    <property type="entry name" value="HAD-like"/>
    <property type="match status" value="1"/>
</dbReference>
<feature type="transmembrane region" description="Helical" evidence="11">
    <location>
        <begin position="848"/>
        <end position="867"/>
    </location>
</feature>
<keyword evidence="7" id="KW-1278">Translocase</keyword>
<dbReference type="InterPro" id="IPR018303">
    <property type="entry name" value="ATPase_P-typ_P_site"/>
</dbReference>
<feature type="compositionally biased region" description="Low complexity" evidence="10">
    <location>
        <begin position="351"/>
        <end position="363"/>
    </location>
</feature>
<reference evidence="14" key="1">
    <citation type="submission" date="2022-11" db="EMBL/GenBank/DDBJ databases">
        <authorList>
            <person name="Scott C."/>
            <person name="Bruce N."/>
        </authorList>
    </citation>
    <scope>NUCLEOTIDE SEQUENCE</scope>
</reference>
<dbReference type="SUPFAM" id="SSF81653">
    <property type="entry name" value="Calcium ATPase, transduction domain A"/>
    <property type="match status" value="1"/>
</dbReference>
<feature type="domain" description="Cation-transporting P-type ATPase C-terminal" evidence="13">
    <location>
        <begin position="680"/>
        <end position="872"/>
    </location>
</feature>
<evidence type="ECO:0000256" key="1">
    <source>
        <dbReference type="ARBA" id="ARBA00004127"/>
    </source>
</evidence>
<dbReference type="GO" id="GO:0030001">
    <property type="term" value="P:metal ion transport"/>
    <property type="evidence" value="ECO:0007669"/>
    <property type="project" value="UniProtKB-ARBA"/>
</dbReference>
<dbReference type="SUPFAM" id="SSF81665">
    <property type="entry name" value="Calcium ATPase, transmembrane domain M"/>
    <property type="match status" value="1"/>
</dbReference>
<evidence type="ECO:0000256" key="7">
    <source>
        <dbReference type="ARBA" id="ARBA00022967"/>
    </source>
</evidence>
<dbReference type="InterPro" id="IPR023298">
    <property type="entry name" value="ATPase_P-typ_TM_dom_sf"/>
</dbReference>
<evidence type="ECO:0000256" key="11">
    <source>
        <dbReference type="SAM" id="Phobius"/>
    </source>
</evidence>
<dbReference type="OrthoDB" id="3352408at2759"/>
<dbReference type="InterPro" id="IPR059000">
    <property type="entry name" value="ATPase_P-type_domA"/>
</dbReference>
<keyword evidence="9 11" id="KW-0472">Membrane</keyword>
<dbReference type="Proteomes" id="UP000838763">
    <property type="component" value="Unassembled WGS sequence"/>
</dbReference>
<dbReference type="Pfam" id="PF00689">
    <property type="entry name" value="Cation_ATPase_C"/>
    <property type="match status" value="1"/>
</dbReference>
<comment type="subcellular location">
    <subcellularLocation>
        <location evidence="1">Endomembrane system</location>
        <topology evidence="1">Multi-pass membrane protein</topology>
    </subcellularLocation>
</comment>
<feature type="transmembrane region" description="Helical" evidence="11">
    <location>
        <begin position="224"/>
        <end position="244"/>
    </location>
</feature>
<keyword evidence="8 11" id="KW-1133">Transmembrane helix</keyword>
<dbReference type="Gene3D" id="1.20.1110.10">
    <property type="entry name" value="Calcium-transporting ATPase, transmembrane domain"/>
    <property type="match status" value="4"/>
</dbReference>
<dbReference type="PRINTS" id="PR00119">
    <property type="entry name" value="CATATPASE"/>
</dbReference>
<evidence type="ECO:0000313" key="14">
    <source>
        <dbReference type="EMBL" id="CAI4219552.1"/>
    </source>
</evidence>
<evidence type="ECO:0000313" key="15">
    <source>
        <dbReference type="Proteomes" id="UP000838763"/>
    </source>
</evidence>
<evidence type="ECO:0000256" key="2">
    <source>
        <dbReference type="ARBA" id="ARBA00022553"/>
    </source>
</evidence>
<keyword evidence="15" id="KW-1185">Reference proteome</keyword>
<feature type="transmembrane region" description="Helical" evidence="11">
    <location>
        <begin position="256"/>
        <end position="281"/>
    </location>
</feature>
<gene>
    <name evidence="14" type="ORF">PPNO1_LOCUS9109</name>
</gene>
<dbReference type="Gene3D" id="2.70.150.10">
    <property type="entry name" value="Calcium-transporting ATPase, cytoplasmic transduction domain A"/>
    <property type="match status" value="1"/>
</dbReference>
<evidence type="ECO:0000256" key="4">
    <source>
        <dbReference type="ARBA" id="ARBA00022741"/>
    </source>
</evidence>
<dbReference type="GO" id="GO:0016887">
    <property type="term" value="F:ATP hydrolysis activity"/>
    <property type="evidence" value="ECO:0007669"/>
    <property type="project" value="InterPro"/>
</dbReference>
<feature type="transmembrane region" description="Helical" evidence="11">
    <location>
        <begin position="724"/>
        <end position="746"/>
    </location>
</feature>
<dbReference type="InterPro" id="IPR008250">
    <property type="entry name" value="ATPase_P-typ_transduc_dom_A_sf"/>
</dbReference>
<dbReference type="AlphaFoldDB" id="A0A9P1MFN9"/>
<proteinExistence type="predicted"/>
<dbReference type="Pfam" id="PF13246">
    <property type="entry name" value="Cation_ATPase"/>
    <property type="match status" value="1"/>
</dbReference>
<dbReference type="GO" id="GO:0016020">
    <property type="term" value="C:membrane"/>
    <property type="evidence" value="ECO:0007669"/>
    <property type="project" value="InterPro"/>
</dbReference>
<accession>A0A9P1MFN9</accession>
<feature type="transmembrane region" description="Helical" evidence="11">
    <location>
        <begin position="20"/>
        <end position="53"/>
    </location>
</feature>
<evidence type="ECO:0000259" key="12">
    <source>
        <dbReference type="Pfam" id="PF00122"/>
    </source>
</evidence>
<protein>
    <submittedName>
        <fullName evidence="14">Uncharacterized protein</fullName>
    </submittedName>
</protein>
<dbReference type="GO" id="GO:0005524">
    <property type="term" value="F:ATP binding"/>
    <property type="evidence" value="ECO:0007669"/>
    <property type="project" value="UniProtKB-KW"/>
</dbReference>
<dbReference type="Pfam" id="PF00122">
    <property type="entry name" value="E1-E2_ATPase"/>
    <property type="match status" value="1"/>
</dbReference>
<dbReference type="FunFam" id="2.70.150.10:FF:000160">
    <property type="entry name" value="Sarcoplasmic/endoplasmic reticulum calcium ATPase 1"/>
    <property type="match status" value="1"/>
</dbReference>
<evidence type="ECO:0000256" key="5">
    <source>
        <dbReference type="ARBA" id="ARBA00022840"/>
    </source>
</evidence>
<dbReference type="NCBIfam" id="TIGR01494">
    <property type="entry name" value="ATPase_P-type"/>
    <property type="match status" value="2"/>
</dbReference>
<dbReference type="Gene3D" id="3.40.50.1000">
    <property type="entry name" value="HAD superfamily/HAD-like"/>
    <property type="match status" value="1"/>
</dbReference>
<dbReference type="Pfam" id="PF00702">
    <property type="entry name" value="Hydrolase"/>
    <property type="match status" value="1"/>
</dbReference>
<dbReference type="FunFam" id="3.40.50.1000:FF:000001">
    <property type="entry name" value="Phospholipid-transporting ATPase IC"/>
    <property type="match status" value="1"/>
</dbReference>
<keyword evidence="4" id="KW-0547">Nucleotide-binding</keyword>
<dbReference type="SUPFAM" id="SSF81660">
    <property type="entry name" value="Metal cation-transporting ATPase, ATP-binding domain N"/>
    <property type="match status" value="1"/>
</dbReference>
<keyword evidence="6" id="KW-0460">Magnesium</keyword>
<evidence type="ECO:0000256" key="3">
    <source>
        <dbReference type="ARBA" id="ARBA00022692"/>
    </source>
</evidence>
<dbReference type="InterPro" id="IPR006068">
    <property type="entry name" value="ATPase_P-typ_cation-transptr_C"/>
</dbReference>
<dbReference type="PROSITE" id="PS00154">
    <property type="entry name" value="ATPASE_E1_E2"/>
    <property type="match status" value="1"/>
</dbReference>